<keyword evidence="8" id="KW-1185">Reference proteome</keyword>
<evidence type="ECO:0000256" key="5">
    <source>
        <dbReference type="SAM" id="SignalP"/>
    </source>
</evidence>
<organism evidence="7 8">
    <name type="scientific">Cricetibacter osteomyelitidis</name>
    <dbReference type="NCBI Taxonomy" id="1521931"/>
    <lineage>
        <taxon>Bacteria</taxon>
        <taxon>Pseudomonadati</taxon>
        <taxon>Pseudomonadota</taxon>
        <taxon>Gammaproteobacteria</taxon>
        <taxon>Pasteurellales</taxon>
        <taxon>Pasteurellaceae</taxon>
        <taxon>Cricetibacter</taxon>
    </lineage>
</organism>
<dbReference type="Proteomes" id="UP000295763">
    <property type="component" value="Unassembled WGS sequence"/>
</dbReference>
<dbReference type="PANTHER" id="PTHR33751">
    <property type="entry name" value="CBB3-TYPE CYTOCHROME C OXIDASE SUBUNIT FIXP"/>
    <property type="match status" value="1"/>
</dbReference>
<dbReference type="GO" id="GO:0020037">
    <property type="term" value="F:heme binding"/>
    <property type="evidence" value="ECO:0007669"/>
    <property type="project" value="InterPro"/>
</dbReference>
<dbReference type="InterPro" id="IPR009056">
    <property type="entry name" value="Cyt_c-like_dom"/>
</dbReference>
<keyword evidence="5" id="KW-0732">Signal</keyword>
<gene>
    <name evidence="7" type="ORF">EDC44_1241</name>
</gene>
<protein>
    <submittedName>
        <fullName evidence="7">Cytochrome c553</fullName>
    </submittedName>
</protein>
<reference evidence="7 8" key="1">
    <citation type="submission" date="2019-03" db="EMBL/GenBank/DDBJ databases">
        <title>Genomic Encyclopedia of Type Strains, Phase IV (KMG-IV): sequencing the most valuable type-strain genomes for metagenomic binning, comparative biology and taxonomic classification.</title>
        <authorList>
            <person name="Goeker M."/>
        </authorList>
    </citation>
    <scope>NUCLEOTIDE SEQUENCE [LARGE SCALE GENOMIC DNA]</scope>
    <source>
        <strain evidence="7 8">DSM 28404</strain>
    </source>
</reference>
<feature type="chain" id="PRO_5020978881" evidence="5">
    <location>
        <begin position="23"/>
        <end position="105"/>
    </location>
</feature>
<evidence type="ECO:0000259" key="6">
    <source>
        <dbReference type="PROSITE" id="PS51007"/>
    </source>
</evidence>
<keyword evidence="2 4" id="KW-0479">Metal-binding</keyword>
<keyword evidence="1 4" id="KW-0349">Heme</keyword>
<keyword evidence="3 4" id="KW-0408">Iron</keyword>
<evidence type="ECO:0000256" key="2">
    <source>
        <dbReference type="ARBA" id="ARBA00022723"/>
    </source>
</evidence>
<name>A0A4R2STY7_9PAST</name>
<accession>A0A4R2STY7</accession>
<feature type="domain" description="Cytochrome c" evidence="6">
    <location>
        <begin position="25"/>
        <end position="104"/>
    </location>
</feature>
<evidence type="ECO:0000256" key="1">
    <source>
        <dbReference type="ARBA" id="ARBA00022617"/>
    </source>
</evidence>
<feature type="signal peptide" evidence="5">
    <location>
        <begin position="1"/>
        <end position="22"/>
    </location>
</feature>
<dbReference type="EMBL" id="SLYB01000024">
    <property type="protein sequence ID" value="TCP92201.1"/>
    <property type="molecule type" value="Genomic_DNA"/>
</dbReference>
<dbReference type="OrthoDB" id="5690796at2"/>
<sequence length="105" mass="11599">MKSLYLLLFLFGSFFLISSSHADTADSDKGQHLFKRSCATCHGRQGEKSAMNQSAVIQKMKKDEIITALQARKSGEIDGAGNMAKSRLSEQDMQHIAEYVESLGK</sequence>
<dbReference type="InterPro" id="IPR050597">
    <property type="entry name" value="Cytochrome_c_Oxidase_Subunit"/>
</dbReference>
<evidence type="ECO:0000256" key="3">
    <source>
        <dbReference type="ARBA" id="ARBA00023004"/>
    </source>
</evidence>
<comment type="caution">
    <text evidence="7">The sequence shown here is derived from an EMBL/GenBank/DDBJ whole genome shotgun (WGS) entry which is preliminary data.</text>
</comment>
<dbReference type="GO" id="GO:0046872">
    <property type="term" value="F:metal ion binding"/>
    <property type="evidence" value="ECO:0007669"/>
    <property type="project" value="UniProtKB-KW"/>
</dbReference>
<dbReference type="GO" id="GO:0009055">
    <property type="term" value="F:electron transfer activity"/>
    <property type="evidence" value="ECO:0007669"/>
    <property type="project" value="InterPro"/>
</dbReference>
<dbReference type="Pfam" id="PF13442">
    <property type="entry name" value="Cytochrome_CBB3"/>
    <property type="match status" value="1"/>
</dbReference>
<dbReference type="InterPro" id="IPR036909">
    <property type="entry name" value="Cyt_c-like_dom_sf"/>
</dbReference>
<evidence type="ECO:0000313" key="7">
    <source>
        <dbReference type="EMBL" id="TCP92201.1"/>
    </source>
</evidence>
<dbReference type="AlphaFoldDB" id="A0A4R2STY7"/>
<dbReference type="Gene3D" id="1.10.760.10">
    <property type="entry name" value="Cytochrome c-like domain"/>
    <property type="match status" value="1"/>
</dbReference>
<dbReference type="SUPFAM" id="SSF46626">
    <property type="entry name" value="Cytochrome c"/>
    <property type="match status" value="1"/>
</dbReference>
<dbReference type="PROSITE" id="PS51007">
    <property type="entry name" value="CYTC"/>
    <property type="match status" value="1"/>
</dbReference>
<proteinExistence type="predicted"/>
<dbReference type="PANTHER" id="PTHR33751:SF1">
    <property type="entry name" value="CBB3-TYPE CYTOCHROME C OXIDASE SUBUNIT FIXP"/>
    <property type="match status" value="1"/>
</dbReference>
<evidence type="ECO:0000313" key="8">
    <source>
        <dbReference type="Proteomes" id="UP000295763"/>
    </source>
</evidence>
<evidence type="ECO:0000256" key="4">
    <source>
        <dbReference type="PROSITE-ProRule" id="PRU00433"/>
    </source>
</evidence>
<dbReference type="RefSeq" id="WP_131978190.1">
    <property type="nucleotide sequence ID" value="NZ_SLYB01000024.1"/>
</dbReference>